<keyword evidence="3" id="KW-1185">Reference proteome</keyword>
<dbReference type="EMBL" id="JAAMPI010000432">
    <property type="protein sequence ID" value="KAF4631557.1"/>
    <property type="molecule type" value="Genomic_DNA"/>
</dbReference>
<reference evidence="2 3" key="1">
    <citation type="submission" date="2020-03" db="EMBL/GenBank/DDBJ databases">
        <title>Draft Genome Sequence of Cudoniella acicularis.</title>
        <authorList>
            <person name="Buettner E."/>
            <person name="Kellner H."/>
        </authorList>
    </citation>
    <scope>NUCLEOTIDE SEQUENCE [LARGE SCALE GENOMIC DNA]</scope>
    <source>
        <strain evidence="2 3">DSM 108380</strain>
    </source>
</reference>
<dbReference type="AlphaFoldDB" id="A0A8H4W2Q9"/>
<organism evidence="2 3">
    <name type="scientific">Cudoniella acicularis</name>
    <dbReference type="NCBI Taxonomy" id="354080"/>
    <lineage>
        <taxon>Eukaryota</taxon>
        <taxon>Fungi</taxon>
        <taxon>Dikarya</taxon>
        <taxon>Ascomycota</taxon>
        <taxon>Pezizomycotina</taxon>
        <taxon>Leotiomycetes</taxon>
        <taxon>Helotiales</taxon>
        <taxon>Tricladiaceae</taxon>
        <taxon>Cudoniella</taxon>
    </lineage>
</organism>
<proteinExistence type="predicted"/>
<comment type="caution">
    <text evidence="2">The sequence shown here is derived from an EMBL/GenBank/DDBJ whole genome shotgun (WGS) entry which is preliminary data.</text>
</comment>
<feature type="region of interest" description="Disordered" evidence="1">
    <location>
        <begin position="324"/>
        <end position="346"/>
    </location>
</feature>
<evidence type="ECO:0000313" key="3">
    <source>
        <dbReference type="Proteomes" id="UP000566819"/>
    </source>
</evidence>
<evidence type="ECO:0000313" key="2">
    <source>
        <dbReference type="EMBL" id="KAF4631557.1"/>
    </source>
</evidence>
<evidence type="ECO:0000256" key="1">
    <source>
        <dbReference type="SAM" id="MobiDB-lite"/>
    </source>
</evidence>
<sequence length="346" mass="39329">MQLLERKYGFPTEATVSVAGKQFKVEFSKWDTVTIVSNLAPTGHLISPITKPQWERAAIQPQFENIPTTENENFQESPMNSKPSLSSISNIRLKHNYIGRLYQENPDRPLQAESIIEAALMFSRLLTKAGIHHVFPSFGAGAIVKLLAYHPPKFVPDGNYDQRPDVPLRDMNAYRRQDDREVMQAFFRAYLEAVAPMGDGLGVEARYTDAVHGENVRIWFPAITPKTDDWQKQWAKETGTHTQMGEVKLDPISLFNYRLNTVISRDLTSEEIDDFTNLYTNFERDLKHHKENIDVDNARLAAGMYEVVGRVLEDLSVELAEVKGKERRGDEEDELPGYSALADEDG</sequence>
<dbReference type="Proteomes" id="UP000566819">
    <property type="component" value="Unassembled WGS sequence"/>
</dbReference>
<protein>
    <submittedName>
        <fullName evidence="2">Uncharacterized protein</fullName>
    </submittedName>
</protein>
<gene>
    <name evidence="2" type="ORF">G7Y89_g6577</name>
</gene>
<accession>A0A8H4W2Q9</accession>
<name>A0A8H4W2Q9_9HELO</name>